<keyword evidence="6 7" id="KW-0472">Membrane</keyword>
<feature type="transmembrane region" description="Helical" evidence="7">
    <location>
        <begin position="62"/>
        <end position="86"/>
    </location>
</feature>
<dbReference type="EMBL" id="JXAL01000023">
    <property type="protein sequence ID" value="KIL35248.1"/>
    <property type="molecule type" value="Genomic_DNA"/>
</dbReference>
<keyword evidence="10" id="KW-1185">Reference proteome</keyword>
<dbReference type="PANTHER" id="PTHR30151:SF20">
    <property type="entry name" value="ABC TRANSPORTER PERMEASE PROTEIN HI_0355-RELATED"/>
    <property type="match status" value="1"/>
</dbReference>
<evidence type="ECO:0000313" key="9">
    <source>
        <dbReference type="EMBL" id="KIL35248.1"/>
    </source>
</evidence>
<reference evidence="9 10" key="1">
    <citation type="submission" date="2014-12" db="EMBL/GenBank/DDBJ databases">
        <title>Draft genome sequence of Cohnella kolymensis strain B-2846.</title>
        <authorList>
            <person name="Karlyshev A.V."/>
            <person name="Kudryashova E.B."/>
        </authorList>
    </citation>
    <scope>NUCLEOTIDE SEQUENCE [LARGE SCALE GENOMIC DNA]</scope>
    <source>
        <strain evidence="9 10">VKM B-2846</strain>
    </source>
</reference>
<organism evidence="9 10">
    <name type="scientific">Cohnella kolymensis</name>
    <dbReference type="NCBI Taxonomy" id="1590652"/>
    <lineage>
        <taxon>Bacteria</taxon>
        <taxon>Bacillati</taxon>
        <taxon>Bacillota</taxon>
        <taxon>Bacilli</taxon>
        <taxon>Bacillales</taxon>
        <taxon>Paenibacillaceae</taxon>
        <taxon>Cohnella</taxon>
    </lineage>
</organism>
<keyword evidence="5 7" id="KW-1133">Transmembrane helix</keyword>
<feature type="domain" description="ABC transmembrane type-1" evidence="8">
    <location>
        <begin position="58"/>
        <end position="236"/>
    </location>
</feature>
<dbReference type="SUPFAM" id="SSF161098">
    <property type="entry name" value="MetI-like"/>
    <property type="match status" value="1"/>
</dbReference>
<feature type="transmembrane region" description="Helical" evidence="7">
    <location>
        <begin position="217"/>
        <end position="241"/>
    </location>
</feature>
<evidence type="ECO:0000256" key="4">
    <source>
        <dbReference type="ARBA" id="ARBA00022692"/>
    </source>
</evidence>
<sequence>MGNRMLRNIVPPVLSVTVFLLVWQAACKMFSLPPYMLPDPLRVAERMAEDSSLLLKHVAATFQLALMGVAAGVAAGIIVALILHFVPWLRSAVAPLIVMSQNIPLIVLAPLLIMWFGFGLSPKLILLVIICFFPIAWSMLAGLRHAEPHLREYLAMIGASRRQMLLRLELPASLPYFFSGLKITTTYSVSSVVVAEWLGSSKGIGYYLYLKFKGYDIAAAFGAVACIIALSLLFYGAAALLERLVIRWRPRTGEKGGRQA</sequence>
<dbReference type="InterPro" id="IPR000515">
    <property type="entry name" value="MetI-like"/>
</dbReference>
<evidence type="ECO:0000313" key="10">
    <source>
        <dbReference type="Proteomes" id="UP000054526"/>
    </source>
</evidence>
<evidence type="ECO:0000259" key="8">
    <source>
        <dbReference type="PROSITE" id="PS50928"/>
    </source>
</evidence>
<dbReference type="Pfam" id="PF00528">
    <property type="entry name" value="BPD_transp_1"/>
    <property type="match status" value="1"/>
</dbReference>
<dbReference type="Proteomes" id="UP000054526">
    <property type="component" value="Unassembled WGS sequence"/>
</dbReference>
<gene>
    <name evidence="9" type="ORF">SD71_14475</name>
</gene>
<dbReference type="InterPro" id="IPR035906">
    <property type="entry name" value="MetI-like_sf"/>
</dbReference>
<accession>A0ABR5A2F2</accession>
<dbReference type="PROSITE" id="PS50928">
    <property type="entry name" value="ABC_TM1"/>
    <property type="match status" value="1"/>
</dbReference>
<keyword evidence="3" id="KW-1003">Cell membrane</keyword>
<evidence type="ECO:0000256" key="5">
    <source>
        <dbReference type="ARBA" id="ARBA00022989"/>
    </source>
</evidence>
<comment type="similarity">
    <text evidence="7">Belongs to the binding-protein-dependent transport system permease family.</text>
</comment>
<evidence type="ECO:0000256" key="1">
    <source>
        <dbReference type="ARBA" id="ARBA00004651"/>
    </source>
</evidence>
<dbReference type="Gene3D" id="1.10.3720.10">
    <property type="entry name" value="MetI-like"/>
    <property type="match status" value="1"/>
</dbReference>
<feature type="transmembrane region" description="Helical" evidence="7">
    <location>
        <begin position="93"/>
        <end position="118"/>
    </location>
</feature>
<evidence type="ECO:0000256" key="7">
    <source>
        <dbReference type="RuleBase" id="RU363032"/>
    </source>
</evidence>
<proteinExistence type="inferred from homology"/>
<protein>
    <submittedName>
        <fullName evidence="9">Nitrate ABC transporter permease</fullName>
    </submittedName>
</protein>
<keyword evidence="4 7" id="KW-0812">Transmembrane</keyword>
<comment type="caution">
    <text evidence="9">The sequence shown here is derived from an EMBL/GenBank/DDBJ whole genome shotgun (WGS) entry which is preliminary data.</text>
</comment>
<evidence type="ECO:0000256" key="2">
    <source>
        <dbReference type="ARBA" id="ARBA00022448"/>
    </source>
</evidence>
<comment type="subcellular location">
    <subcellularLocation>
        <location evidence="1 7">Cell membrane</location>
        <topology evidence="1 7">Multi-pass membrane protein</topology>
    </subcellularLocation>
</comment>
<evidence type="ECO:0000256" key="6">
    <source>
        <dbReference type="ARBA" id="ARBA00023136"/>
    </source>
</evidence>
<evidence type="ECO:0000256" key="3">
    <source>
        <dbReference type="ARBA" id="ARBA00022475"/>
    </source>
</evidence>
<name>A0ABR5A2F2_9BACL</name>
<dbReference type="PANTHER" id="PTHR30151">
    <property type="entry name" value="ALKANE SULFONATE ABC TRANSPORTER-RELATED, MEMBRANE SUBUNIT"/>
    <property type="match status" value="1"/>
</dbReference>
<keyword evidence="2 7" id="KW-0813">Transport</keyword>
<dbReference type="CDD" id="cd06261">
    <property type="entry name" value="TM_PBP2"/>
    <property type="match status" value="1"/>
</dbReference>
<feature type="transmembrane region" description="Helical" evidence="7">
    <location>
        <begin position="124"/>
        <end position="143"/>
    </location>
</feature>